<feature type="non-terminal residue" evidence="2">
    <location>
        <position position="1"/>
    </location>
</feature>
<keyword evidence="3" id="KW-1185">Reference proteome</keyword>
<dbReference type="AlphaFoldDB" id="A0A3A8PBB2"/>
<feature type="transmembrane region" description="Helical" evidence="1">
    <location>
        <begin position="21"/>
        <end position="37"/>
    </location>
</feature>
<evidence type="ECO:0000313" key="3">
    <source>
        <dbReference type="Proteomes" id="UP000272888"/>
    </source>
</evidence>
<keyword evidence="1" id="KW-0472">Membrane</keyword>
<evidence type="ECO:0000313" key="2">
    <source>
        <dbReference type="EMBL" id="RKH53746.1"/>
    </source>
</evidence>
<sequence length="81" mass="8942">GGLVAASVGLGTVLAFIDTRHWWHASALLLIPLAVGVSRPARWPTAVRLGLVVWAGMLEVSVWHGSPLWLFRDLNRFLRMV</sequence>
<gene>
    <name evidence="2" type="ORF">D7V93_26380</name>
</gene>
<keyword evidence="1" id="KW-1133">Transmembrane helix</keyword>
<proteinExistence type="predicted"/>
<comment type="caution">
    <text evidence="2">The sequence shown here is derived from an EMBL/GenBank/DDBJ whole genome shotgun (WGS) entry which is preliminary data.</text>
</comment>
<keyword evidence="1" id="KW-0812">Transmembrane</keyword>
<organism evidence="2 3">
    <name type="scientific">Corallococcus llansteffanensis</name>
    <dbReference type="NCBI Taxonomy" id="2316731"/>
    <lineage>
        <taxon>Bacteria</taxon>
        <taxon>Pseudomonadati</taxon>
        <taxon>Myxococcota</taxon>
        <taxon>Myxococcia</taxon>
        <taxon>Myxococcales</taxon>
        <taxon>Cystobacterineae</taxon>
        <taxon>Myxococcaceae</taxon>
        <taxon>Corallococcus</taxon>
    </lineage>
</organism>
<accession>A0A3A8PBB2</accession>
<feature type="transmembrane region" description="Helical" evidence="1">
    <location>
        <begin position="49"/>
        <end position="71"/>
    </location>
</feature>
<reference evidence="3" key="1">
    <citation type="submission" date="2018-09" db="EMBL/GenBank/DDBJ databases">
        <authorList>
            <person name="Livingstone P.G."/>
            <person name="Whitworth D.E."/>
        </authorList>
    </citation>
    <scope>NUCLEOTIDE SEQUENCE [LARGE SCALE GENOMIC DNA]</scope>
    <source>
        <strain evidence="3">CA051B</strain>
    </source>
</reference>
<dbReference type="Proteomes" id="UP000272888">
    <property type="component" value="Unassembled WGS sequence"/>
</dbReference>
<dbReference type="RefSeq" id="WP_158623860.1">
    <property type="nucleotide sequence ID" value="NZ_RAWB01000320.1"/>
</dbReference>
<dbReference type="EMBL" id="RAWB01000320">
    <property type="protein sequence ID" value="RKH53746.1"/>
    <property type="molecule type" value="Genomic_DNA"/>
</dbReference>
<protein>
    <submittedName>
        <fullName evidence="2">Uncharacterized protein</fullName>
    </submittedName>
</protein>
<evidence type="ECO:0000256" key="1">
    <source>
        <dbReference type="SAM" id="Phobius"/>
    </source>
</evidence>
<name>A0A3A8PBB2_9BACT</name>